<keyword evidence="1" id="KW-1133">Transmembrane helix</keyword>
<proteinExistence type="predicted"/>
<evidence type="ECO:0000313" key="2">
    <source>
        <dbReference type="EMBL" id="GAG37460.1"/>
    </source>
</evidence>
<comment type="caution">
    <text evidence="2">The sequence shown here is derived from an EMBL/GenBank/DDBJ whole genome shotgun (WGS) entry which is preliminary data.</text>
</comment>
<sequence>IESKTYSFYFDDSTQQDLISYVKITLKPKQDLDEFYFVINEDSSNMKFNGDVNTKDVNSATAIIFSELSKSESKTIEFLYPKKLSLNLPFYISPEFKNLQVRPVVGVCNNNKRCEKELGETSKNCRTDCKPLGRTVFLLIGLFVIAFIIYIMIQEWYKRHYESALFPNKNHLFNLINFMSNSINQGLKKSEVFGKLKQIGWVNEKLGYAWKKLHGKRTGMWEVPLFKFVENKRVQRELERRGN</sequence>
<organism evidence="2">
    <name type="scientific">marine sediment metagenome</name>
    <dbReference type="NCBI Taxonomy" id="412755"/>
    <lineage>
        <taxon>unclassified sequences</taxon>
        <taxon>metagenomes</taxon>
        <taxon>ecological metagenomes</taxon>
    </lineage>
</organism>
<reference evidence="2" key="1">
    <citation type="journal article" date="2014" name="Front. Microbiol.">
        <title>High frequency of phylogenetically diverse reductive dehalogenase-homologous genes in deep subseafloor sedimentary metagenomes.</title>
        <authorList>
            <person name="Kawai M."/>
            <person name="Futagami T."/>
            <person name="Toyoda A."/>
            <person name="Takaki Y."/>
            <person name="Nishi S."/>
            <person name="Hori S."/>
            <person name="Arai W."/>
            <person name="Tsubouchi T."/>
            <person name="Morono Y."/>
            <person name="Uchiyama I."/>
            <person name="Ito T."/>
            <person name="Fujiyama A."/>
            <person name="Inagaki F."/>
            <person name="Takami H."/>
        </authorList>
    </citation>
    <scope>NUCLEOTIDE SEQUENCE</scope>
    <source>
        <strain evidence="2">Expedition CK06-06</strain>
    </source>
</reference>
<keyword evidence="1" id="KW-0812">Transmembrane</keyword>
<dbReference type="EMBL" id="BARS01048528">
    <property type="protein sequence ID" value="GAG37460.1"/>
    <property type="molecule type" value="Genomic_DNA"/>
</dbReference>
<accession>X0X386</accession>
<protein>
    <submittedName>
        <fullName evidence="2">Uncharacterized protein</fullName>
    </submittedName>
</protein>
<name>X0X386_9ZZZZ</name>
<feature type="non-terminal residue" evidence="2">
    <location>
        <position position="1"/>
    </location>
</feature>
<keyword evidence="1" id="KW-0472">Membrane</keyword>
<feature type="transmembrane region" description="Helical" evidence="1">
    <location>
        <begin position="132"/>
        <end position="153"/>
    </location>
</feature>
<gene>
    <name evidence="2" type="ORF">S01H1_72717</name>
</gene>
<feature type="non-terminal residue" evidence="2">
    <location>
        <position position="243"/>
    </location>
</feature>
<evidence type="ECO:0000256" key="1">
    <source>
        <dbReference type="SAM" id="Phobius"/>
    </source>
</evidence>
<dbReference type="AlphaFoldDB" id="X0X386"/>